<evidence type="ECO:0008006" key="3">
    <source>
        <dbReference type="Google" id="ProtNLM"/>
    </source>
</evidence>
<evidence type="ECO:0000313" key="2">
    <source>
        <dbReference type="Proteomes" id="UP000677616"/>
    </source>
</evidence>
<gene>
    <name evidence="1" type="ORF">INT76_01750</name>
</gene>
<keyword evidence="2" id="KW-1185">Reference proteome</keyword>
<dbReference type="RefSeq" id="WP_212571525.1">
    <property type="nucleotide sequence ID" value="NZ_CP073084.1"/>
</dbReference>
<sequence>MLNKKIINFLREKNWWYEHEIIKYRDALSQLNLDMESDFIQFYLHTEDGPTFFSRYREIYQLGWFLINTNLSKDLYSINKILDLPEDFIGLDSFEGEHGFFYNKVTQEVVHFQLGSSYEEREVKKWSTFVAFIEWYFNIEDALDN</sequence>
<reference evidence="1 2" key="1">
    <citation type="submission" date="2021-04" db="EMBL/GenBank/DDBJ databases">
        <title>Complete genome sequence of a novel Streptococcus species.</title>
        <authorList>
            <person name="Teng J.L.L."/>
        </authorList>
    </citation>
    <scope>NUCLEOTIDE SEQUENCE [LARGE SCALE GENOMIC DNA]</scope>
    <source>
        <strain evidence="1 2">HKU75</strain>
    </source>
</reference>
<dbReference type="EMBL" id="CP073084">
    <property type="protein sequence ID" value="QUE54640.1"/>
    <property type="molecule type" value="Genomic_DNA"/>
</dbReference>
<evidence type="ECO:0000313" key="1">
    <source>
        <dbReference type="EMBL" id="QUE54640.1"/>
    </source>
</evidence>
<name>A0ABX7YLF5_9STRE</name>
<proteinExistence type="predicted"/>
<organism evidence="1 2">
    <name type="scientific">Streptococcus oriscaviae</name>
    <dbReference type="NCBI Taxonomy" id="2781599"/>
    <lineage>
        <taxon>Bacteria</taxon>
        <taxon>Bacillati</taxon>
        <taxon>Bacillota</taxon>
        <taxon>Bacilli</taxon>
        <taxon>Lactobacillales</taxon>
        <taxon>Streptococcaceae</taxon>
        <taxon>Streptococcus</taxon>
    </lineage>
</organism>
<protein>
    <recommendedName>
        <fullName evidence="3">SMI1/KNR4 family protein</fullName>
    </recommendedName>
</protein>
<dbReference type="Proteomes" id="UP000677616">
    <property type="component" value="Chromosome"/>
</dbReference>
<accession>A0ABX7YLF5</accession>